<keyword evidence="13" id="KW-0325">Glycoprotein</keyword>
<dbReference type="InterPro" id="IPR013128">
    <property type="entry name" value="Peptidase_C1A"/>
</dbReference>
<dbReference type="InterPro" id="IPR039412">
    <property type="entry name" value="CatC"/>
</dbReference>
<evidence type="ECO:0000256" key="5">
    <source>
        <dbReference type="ARBA" id="ARBA00011610"/>
    </source>
</evidence>
<dbReference type="FunFam" id="3.90.70.10:FF:000062">
    <property type="entry name" value="Dipeptidyl peptidase 1"/>
    <property type="match status" value="1"/>
</dbReference>
<evidence type="ECO:0000256" key="17">
    <source>
        <dbReference type="ARBA" id="ARBA00029779"/>
    </source>
</evidence>
<gene>
    <name evidence="25" type="primary">CTSC</name>
</gene>
<dbReference type="InterPro" id="IPR038765">
    <property type="entry name" value="Papain-like_cys_pep_sf"/>
</dbReference>
<evidence type="ECO:0000256" key="14">
    <source>
        <dbReference type="ARBA" id="ARBA00023214"/>
    </source>
</evidence>
<keyword evidence="10" id="KW-0788">Thiol protease</keyword>
<comment type="subcellular location">
    <subcellularLocation>
        <location evidence="3">Lysosome</location>
    </subcellularLocation>
</comment>
<dbReference type="PROSITE" id="PS00639">
    <property type="entry name" value="THIOL_PROTEASE_HIS"/>
    <property type="match status" value="1"/>
</dbReference>
<dbReference type="InterPro" id="IPR025660">
    <property type="entry name" value="Pept_his_AS"/>
</dbReference>
<feature type="chain" id="PRO_5028051485" description="Dipeptidyl peptidase 1" evidence="22">
    <location>
        <begin position="23"/>
        <end position="458"/>
    </location>
</feature>
<keyword evidence="8" id="KW-0645">Protease</keyword>
<dbReference type="PANTHER" id="PTHR12411">
    <property type="entry name" value="CYSTEINE PROTEASE FAMILY C1-RELATED"/>
    <property type="match status" value="1"/>
</dbReference>
<keyword evidence="24" id="KW-1185">Reference proteome</keyword>
<dbReference type="EC" id="3.4.14.1" evidence="6"/>
<name>A0A6P8R4V4_GEOSA</name>
<evidence type="ECO:0000256" key="4">
    <source>
        <dbReference type="ARBA" id="ARBA00008455"/>
    </source>
</evidence>
<dbReference type="GO" id="GO:0005764">
    <property type="term" value="C:lysosome"/>
    <property type="evidence" value="ECO:0007669"/>
    <property type="project" value="UniProtKB-SubCell"/>
</dbReference>
<reference evidence="25" key="1">
    <citation type="submission" date="2025-08" db="UniProtKB">
        <authorList>
            <consortium name="RefSeq"/>
        </authorList>
    </citation>
    <scope>IDENTIFICATION</scope>
</reference>
<dbReference type="InterPro" id="IPR000169">
    <property type="entry name" value="Pept_cys_AS"/>
</dbReference>
<dbReference type="PROSITE" id="PS00139">
    <property type="entry name" value="THIOL_PROTEASE_CYS"/>
    <property type="match status" value="1"/>
</dbReference>
<dbReference type="OrthoDB" id="3789175at2759"/>
<comment type="function">
    <text evidence="20">Thiol protease. Has dipeptidylpeptidase activity. Active against a broad range of dipeptide substrates composed of both polar and hydrophobic amino acids. Proline cannot occupy the P1 position and arginine cannot occupy the P2 position of the substrate. Can act as both an exopeptidase and endopeptidase. Activates serine proteases such as elastase, cathepsin G and granzymes A and B.</text>
</comment>
<keyword evidence="11" id="KW-0865">Zymogen</keyword>
<dbReference type="SUPFAM" id="SSF54001">
    <property type="entry name" value="Cysteine proteinases"/>
    <property type="match status" value="1"/>
</dbReference>
<evidence type="ECO:0000256" key="21">
    <source>
        <dbReference type="SAM" id="MobiDB-lite"/>
    </source>
</evidence>
<evidence type="ECO:0000259" key="23">
    <source>
        <dbReference type="SMART" id="SM00645"/>
    </source>
</evidence>
<dbReference type="FunCoup" id="A0A6P8R4V4">
    <property type="interactions" value="838"/>
</dbReference>
<keyword evidence="9" id="KW-0378">Hydrolase</keyword>
<dbReference type="CTD" id="1075"/>
<dbReference type="InParanoid" id="A0A6P8R4V4"/>
<dbReference type="GO" id="GO:0008234">
    <property type="term" value="F:cysteine-type peptidase activity"/>
    <property type="evidence" value="ECO:0007669"/>
    <property type="project" value="UniProtKB-KW"/>
</dbReference>
<protein>
    <recommendedName>
        <fullName evidence="7">Dipeptidyl peptidase 1</fullName>
        <ecNumber evidence="6">3.4.14.1</ecNumber>
    </recommendedName>
    <alternativeName>
        <fullName evidence="17">Cathepsin C</fullName>
    </alternativeName>
    <alternativeName>
        <fullName evidence="16">Cathepsin J</fullName>
    </alternativeName>
    <alternativeName>
        <fullName evidence="19">Dipeptidyl peptidase I</fullName>
    </alternativeName>
    <alternativeName>
        <fullName evidence="18">Dipeptidyl transferase</fullName>
    </alternativeName>
</protein>
<dbReference type="PRINTS" id="PR00705">
    <property type="entry name" value="PAPAIN"/>
</dbReference>
<keyword evidence="15" id="KW-0458">Lysosome</keyword>
<sequence length="458" mass="51591">MAGLPLCLLLVLCAAGVQRSLADTPANCSFAELQGTWLFQVWSGGDRSIDCSQMGPVEKKVAVHLHKLDVAQDDLGHYGFFTLIYNQGFEVVINDYKWFAFFKYKQDGENVTSYCHETLPGWVHDVLGRNWACFVGHKVSSAPYGGVNTVSFHKQERLSKRPYLYNTDFVNAINAVQKSWTAKKYKEYELLTLEELHRRAGGPGSRIPRPKPSPLISSEKVDPSEIPESWDWRNVNGVNYVSPVRNQGSCGSCYSFATMGMLEARIRIRTNNTQTPVFSPQQVVSCSEYAQGCEGGFPYLVAGKYIQDFGIVEEDCFPYLGTDSPCTLKRDCYRYYTSEYHYVGGFYGGCNEALMKHELVKYGPLAVAFEVYDDFLHYKGGIYHRTGLRDPFNPFELTNHAVLLVGYGSEPHTHENYWLIKNSWGTAWGEAGYFRIRRGTDECAVESIAVAASPIPKL</sequence>
<evidence type="ECO:0000256" key="20">
    <source>
        <dbReference type="ARBA" id="ARBA00045556"/>
    </source>
</evidence>
<feature type="signal peptide" evidence="22">
    <location>
        <begin position="1"/>
        <end position="22"/>
    </location>
</feature>
<proteinExistence type="inferred from homology"/>
<evidence type="ECO:0000256" key="13">
    <source>
        <dbReference type="ARBA" id="ARBA00023180"/>
    </source>
</evidence>
<evidence type="ECO:0000256" key="16">
    <source>
        <dbReference type="ARBA" id="ARBA00029762"/>
    </source>
</evidence>
<evidence type="ECO:0000256" key="15">
    <source>
        <dbReference type="ARBA" id="ARBA00023228"/>
    </source>
</evidence>
<dbReference type="Gene3D" id="3.90.70.10">
    <property type="entry name" value="Cysteine proteinases"/>
    <property type="match status" value="1"/>
</dbReference>
<keyword evidence="22" id="KW-0732">Signal</keyword>
<evidence type="ECO:0000256" key="18">
    <source>
        <dbReference type="ARBA" id="ARBA00030778"/>
    </source>
</evidence>
<evidence type="ECO:0000256" key="3">
    <source>
        <dbReference type="ARBA" id="ARBA00004371"/>
    </source>
</evidence>
<dbReference type="SMART" id="SM00645">
    <property type="entry name" value="Pept_C1"/>
    <property type="match status" value="1"/>
</dbReference>
<comment type="similarity">
    <text evidence="4">Belongs to the peptidase C1 family.</text>
</comment>
<evidence type="ECO:0000256" key="8">
    <source>
        <dbReference type="ARBA" id="ARBA00022670"/>
    </source>
</evidence>
<dbReference type="Gene3D" id="2.40.128.80">
    <property type="entry name" value="Cathepsin C, exclusion domain"/>
    <property type="match status" value="1"/>
</dbReference>
<evidence type="ECO:0000313" key="24">
    <source>
        <dbReference type="Proteomes" id="UP000515159"/>
    </source>
</evidence>
<accession>A0A6P8R4V4</accession>
<dbReference type="RefSeq" id="XP_033805114.1">
    <property type="nucleotide sequence ID" value="XM_033949223.1"/>
</dbReference>
<evidence type="ECO:0000256" key="6">
    <source>
        <dbReference type="ARBA" id="ARBA00012059"/>
    </source>
</evidence>
<dbReference type="GO" id="GO:0006508">
    <property type="term" value="P:proteolysis"/>
    <property type="evidence" value="ECO:0007669"/>
    <property type="project" value="UniProtKB-KW"/>
</dbReference>
<dbReference type="InterPro" id="IPR014882">
    <property type="entry name" value="CathepsinC_exc"/>
</dbReference>
<evidence type="ECO:0000256" key="1">
    <source>
        <dbReference type="ARBA" id="ARBA00000738"/>
    </source>
</evidence>
<dbReference type="InterPro" id="IPR036496">
    <property type="entry name" value="CathepsinC_exc_dom_sf"/>
</dbReference>
<dbReference type="Proteomes" id="UP000515159">
    <property type="component" value="Chromosome 6"/>
</dbReference>
<evidence type="ECO:0000256" key="10">
    <source>
        <dbReference type="ARBA" id="ARBA00022807"/>
    </source>
</evidence>
<dbReference type="GO" id="GO:0008239">
    <property type="term" value="F:dipeptidyl-peptidase activity"/>
    <property type="evidence" value="ECO:0007669"/>
    <property type="project" value="UniProtKB-EC"/>
</dbReference>
<comment type="subunit">
    <text evidence="5">Tetramer of heterotrimers consisting of exclusion domain, heavy- and light chains.</text>
</comment>
<dbReference type="FunFam" id="2.40.128.80:FF:000001">
    <property type="entry name" value="Dipeptidyl peptidase 1"/>
    <property type="match status" value="1"/>
</dbReference>
<evidence type="ECO:0000256" key="22">
    <source>
        <dbReference type="SAM" id="SignalP"/>
    </source>
</evidence>
<dbReference type="Pfam" id="PF08773">
    <property type="entry name" value="CathepsinC_exc"/>
    <property type="match status" value="1"/>
</dbReference>
<dbReference type="AlphaFoldDB" id="A0A6P8R4V4"/>
<keyword evidence="12" id="KW-1015">Disulfide bond</keyword>
<evidence type="ECO:0000313" key="25">
    <source>
        <dbReference type="RefSeq" id="XP_033805114.1"/>
    </source>
</evidence>
<organism evidence="24 25">
    <name type="scientific">Geotrypetes seraphini</name>
    <name type="common">Gaboon caecilian</name>
    <name type="synonym">Caecilia seraphini</name>
    <dbReference type="NCBI Taxonomy" id="260995"/>
    <lineage>
        <taxon>Eukaryota</taxon>
        <taxon>Metazoa</taxon>
        <taxon>Chordata</taxon>
        <taxon>Craniata</taxon>
        <taxon>Vertebrata</taxon>
        <taxon>Euteleostomi</taxon>
        <taxon>Amphibia</taxon>
        <taxon>Gymnophiona</taxon>
        <taxon>Geotrypetes</taxon>
    </lineage>
</organism>
<dbReference type="KEGG" id="gsh:117362607"/>
<comment type="cofactor">
    <cofactor evidence="2">
        <name>chloride</name>
        <dbReference type="ChEBI" id="CHEBI:17996"/>
    </cofactor>
</comment>
<dbReference type="Pfam" id="PF00112">
    <property type="entry name" value="Peptidase_C1"/>
    <property type="match status" value="1"/>
</dbReference>
<evidence type="ECO:0000256" key="12">
    <source>
        <dbReference type="ARBA" id="ARBA00023157"/>
    </source>
</evidence>
<dbReference type="InterPro" id="IPR025661">
    <property type="entry name" value="Pept_asp_AS"/>
</dbReference>
<dbReference type="GeneID" id="117362607"/>
<comment type="catalytic activity">
    <reaction evidence="1">
        <text>Release of an N-terminal dipeptide, Xaa-Yaa-|-Zaa-, except when Xaa is Arg or Lys, or Yaa or Zaa is Pro.</text>
        <dbReference type="EC" id="3.4.14.1"/>
    </reaction>
</comment>
<evidence type="ECO:0000256" key="2">
    <source>
        <dbReference type="ARBA" id="ARBA00001923"/>
    </source>
</evidence>
<evidence type="ECO:0000256" key="9">
    <source>
        <dbReference type="ARBA" id="ARBA00022801"/>
    </source>
</evidence>
<keyword evidence="14" id="KW-0868">Chloride</keyword>
<dbReference type="CDD" id="cd02621">
    <property type="entry name" value="Peptidase_C1A_CathepsinC"/>
    <property type="match status" value="1"/>
</dbReference>
<feature type="domain" description="Peptidase C1A papain C-terminal" evidence="23">
    <location>
        <begin position="226"/>
        <end position="453"/>
    </location>
</feature>
<evidence type="ECO:0000256" key="11">
    <source>
        <dbReference type="ARBA" id="ARBA00023145"/>
    </source>
</evidence>
<feature type="region of interest" description="Disordered" evidence="21">
    <location>
        <begin position="201"/>
        <end position="222"/>
    </location>
</feature>
<evidence type="ECO:0000256" key="7">
    <source>
        <dbReference type="ARBA" id="ARBA00014709"/>
    </source>
</evidence>
<evidence type="ECO:0000256" key="19">
    <source>
        <dbReference type="ARBA" id="ARBA00032961"/>
    </source>
</evidence>
<dbReference type="InterPro" id="IPR000668">
    <property type="entry name" value="Peptidase_C1A_C"/>
</dbReference>
<dbReference type="SUPFAM" id="SSF75001">
    <property type="entry name" value="Dipeptidyl peptidase I (cathepsin C), exclusion domain"/>
    <property type="match status" value="1"/>
</dbReference>
<dbReference type="PROSITE" id="PS00640">
    <property type="entry name" value="THIOL_PROTEASE_ASN"/>
    <property type="match status" value="1"/>
</dbReference>